<dbReference type="InterPro" id="IPR035104">
    <property type="entry name" value="Ribosomal_protein_S1-like"/>
</dbReference>
<dbReference type="SMART" id="SM00316">
    <property type="entry name" value="S1"/>
    <property type="match status" value="3"/>
</dbReference>
<accession>A0A382T0P4</accession>
<organism evidence="5">
    <name type="scientific">marine metagenome</name>
    <dbReference type="NCBI Taxonomy" id="408172"/>
    <lineage>
        <taxon>unclassified sequences</taxon>
        <taxon>metagenomes</taxon>
        <taxon>ecological metagenomes</taxon>
    </lineage>
</organism>
<comment type="similarity">
    <text evidence="1">Belongs to the bacterial ribosomal protein bS1 family.</text>
</comment>
<dbReference type="PROSITE" id="PS50126">
    <property type="entry name" value="S1"/>
    <property type="match status" value="2"/>
</dbReference>
<dbReference type="GO" id="GO:0022627">
    <property type="term" value="C:cytosolic small ribosomal subunit"/>
    <property type="evidence" value="ECO:0007669"/>
    <property type="project" value="TreeGrafter"/>
</dbReference>
<keyword evidence="2" id="KW-0689">Ribosomal protein</keyword>
<dbReference type="AlphaFoldDB" id="A0A382T0P4"/>
<dbReference type="GO" id="GO:0003729">
    <property type="term" value="F:mRNA binding"/>
    <property type="evidence" value="ECO:0007669"/>
    <property type="project" value="TreeGrafter"/>
</dbReference>
<dbReference type="InterPro" id="IPR012340">
    <property type="entry name" value="NA-bd_OB-fold"/>
</dbReference>
<evidence type="ECO:0000256" key="1">
    <source>
        <dbReference type="ARBA" id="ARBA00006767"/>
    </source>
</evidence>
<evidence type="ECO:0000313" key="5">
    <source>
        <dbReference type="EMBL" id="SVD15553.1"/>
    </source>
</evidence>
<feature type="non-terminal residue" evidence="5">
    <location>
        <position position="289"/>
    </location>
</feature>
<feature type="domain" description="S1 motif" evidence="4">
    <location>
        <begin position="31"/>
        <end position="98"/>
    </location>
</feature>
<dbReference type="PANTHER" id="PTHR10724:SF7">
    <property type="entry name" value="SMALL RIBOSOMAL SUBUNIT PROTEIN BS1C"/>
    <property type="match status" value="1"/>
</dbReference>
<dbReference type="PANTHER" id="PTHR10724">
    <property type="entry name" value="30S RIBOSOMAL PROTEIN S1"/>
    <property type="match status" value="1"/>
</dbReference>
<dbReference type="GO" id="GO:0003735">
    <property type="term" value="F:structural constituent of ribosome"/>
    <property type="evidence" value="ECO:0007669"/>
    <property type="project" value="TreeGrafter"/>
</dbReference>
<dbReference type="SUPFAM" id="SSF50249">
    <property type="entry name" value="Nucleic acid-binding proteins"/>
    <property type="match status" value="3"/>
</dbReference>
<name>A0A382T0P4_9ZZZZ</name>
<evidence type="ECO:0000259" key="4">
    <source>
        <dbReference type="PROSITE" id="PS50126"/>
    </source>
</evidence>
<feature type="domain" description="S1 motif" evidence="4">
    <location>
        <begin position="205"/>
        <end position="276"/>
    </location>
</feature>
<dbReference type="GO" id="GO:0006412">
    <property type="term" value="P:translation"/>
    <property type="evidence" value="ECO:0007669"/>
    <property type="project" value="TreeGrafter"/>
</dbReference>
<protein>
    <recommendedName>
        <fullName evidence="4">S1 motif domain-containing protein</fullName>
    </recommendedName>
</protein>
<reference evidence="5" key="1">
    <citation type="submission" date="2018-05" db="EMBL/GenBank/DDBJ databases">
        <authorList>
            <person name="Lanie J.A."/>
            <person name="Ng W.-L."/>
            <person name="Kazmierczak K.M."/>
            <person name="Andrzejewski T.M."/>
            <person name="Davidsen T.M."/>
            <person name="Wayne K.J."/>
            <person name="Tettelin H."/>
            <person name="Glass J.I."/>
            <person name="Rusch D."/>
            <person name="Podicherti R."/>
            <person name="Tsui H.-C.T."/>
            <person name="Winkler M.E."/>
        </authorList>
    </citation>
    <scope>NUCLEOTIDE SEQUENCE</scope>
</reference>
<keyword evidence="3" id="KW-0687">Ribonucleoprotein</keyword>
<sequence>MEIYKDLSSPSAKEFENLLNAQLSKVKIEEGKIIDGVVTKITDKFVFIFVEGLKSEPILDINELKSINLLEEAKIGSKIPVLLEKVEDRNGNVLISAIKAFRIKGWKELEKAYETNKPIMGKITSKCKGGVIVEHIDTGSLMFCPGSQISDRPLKDISHLMNEPQKFALIKLDKVRGNACVSRRQILSINKKDDKIKIIEKYKVGDIIKNAVVKGYSSFGCFFDVNNGELDVLVHLQEISYSRVNHPDDVFNIGEKHDLLVISVDKEKLQIGCSIKQLSPDPFDHVSNY</sequence>
<proteinExistence type="inferred from homology"/>
<dbReference type="CDD" id="cd04465">
    <property type="entry name" value="S1_RPS1_repeat_ec2_hs2"/>
    <property type="match status" value="1"/>
</dbReference>
<dbReference type="Gene3D" id="2.40.50.140">
    <property type="entry name" value="Nucleic acid-binding proteins"/>
    <property type="match status" value="2"/>
</dbReference>
<dbReference type="PRINTS" id="PR00681">
    <property type="entry name" value="RIBOSOMALS1"/>
</dbReference>
<dbReference type="EMBL" id="UINC01132930">
    <property type="protein sequence ID" value="SVD15553.1"/>
    <property type="molecule type" value="Genomic_DNA"/>
</dbReference>
<evidence type="ECO:0000256" key="2">
    <source>
        <dbReference type="ARBA" id="ARBA00022980"/>
    </source>
</evidence>
<dbReference type="InterPro" id="IPR003029">
    <property type="entry name" value="S1_domain"/>
</dbReference>
<gene>
    <name evidence="5" type="ORF">METZ01_LOCUS368407</name>
</gene>
<dbReference type="InterPro" id="IPR050437">
    <property type="entry name" value="Ribos_protein_bS1-like"/>
</dbReference>
<dbReference type="Pfam" id="PF00575">
    <property type="entry name" value="S1"/>
    <property type="match status" value="2"/>
</dbReference>
<evidence type="ECO:0000256" key="3">
    <source>
        <dbReference type="ARBA" id="ARBA00023274"/>
    </source>
</evidence>